<reference evidence="10" key="1">
    <citation type="submission" date="2021-12" db="EMBL/GenBank/DDBJ databases">
        <authorList>
            <person name="King R."/>
        </authorList>
    </citation>
    <scope>NUCLEOTIDE SEQUENCE</scope>
</reference>
<name>A0A9P0BU64_CHRIL</name>
<feature type="transmembrane region" description="Helical" evidence="8">
    <location>
        <begin position="191"/>
        <end position="214"/>
    </location>
</feature>
<feature type="transmembrane region" description="Helical" evidence="8">
    <location>
        <begin position="156"/>
        <end position="179"/>
    </location>
</feature>
<evidence type="ECO:0000259" key="9">
    <source>
        <dbReference type="PROSITE" id="PS50850"/>
    </source>
</evidence>
<feature type="transmembrane region" description="Helical" evidence="8">
    <location>
        <begin position="132"/>
        <end position="150"/>
    </location>
</feature>
<feature type="transmembrane region" description="Helical" evidence="8">
    <location>
        <begin position="333"/>
        <end position="353"/>
    </location>
</feature>
<feature type="transmembrane region" description="Helical" evidence="8">
    <location>
        <begin position="234"/>
        <end position="253"/>
    </location>
</feature>
<dbReference type="InterPro" id="IPR020846">
    <property type="entry name" value="MFS_dom"/>
</dbReference>
<keyword evidence="11" id="KW-1185">Reference proteome</keyword>
<dbReference type="GO" id="GO:0022857">
    <property type="term" value="F:transmembrane transporter activity"/>
    <property type="evidence" value="ECO:0007669"/>
    <property type="project" value="InterPro"/>
</dbReference>
<keyword evidence="5 8" id="KW-1133">Transmembrane helix</keyword>
<feature type="transmembrane region" description="Helical" evidence="8">
    <location>
        <begin position="438"/>
        <end position="457"/>
    </location>
</feature>
<dbReference type="PROSITE" id="PS50850">
    <property type="entry name" value="MFS"/>
    <property type="match status" value="1"/>
</dbReference>
<feature type="transmembrane region" description="Helical" evidence="8">
    <location>
        <begin position="526"/>
        <end position="545"/>
    </location>
</feature>
<comment type="similarity">
    <text evidence="2">Belongs to the major facilitator superfamily.</text>
</comment>
<evidence type="ECO:0000256" key="6">
    <source>
        <dbReference type="ARBA" id="ARBA00023136"/>
    </source>
</evidence>
<dbReference type="Pfam" id="PF00083">
    <property type="entry name" value="Sugar_tr"/>
    <property type="match status" value="1"/>
</dbReference>
<keyword evidence="3" id="KW-0813">Transport</keyword>
<dbReference type="Gene3D" id="1.20.1250.20">
    <property type="entry name" value="MFS general substrate transporter like domains"/>
    <property type="match status" value="1"/>
</dbReference>
<keyword evidence="4 8" id="KW-0812">Transmembrane</keyword>
<accession>A0A9P0BU64</accession>
<protein>
    <recommendedName>
        <fullName evidence="9">Major facilitator superfamily (MFS) profile domain-containing protein</fullName>
    </recommendedName>
</protein>
<feature type="region of interest" description="Disordered" evidence="7">
    <location>
        <begin position="1"/>
        <end position="24"/>
    </location>
</feature>
<dbReference type="PANTHER" id="PTHR23511">
    <property type="entry name" value="SYNAPTIC VESICLE GLYCOPROTEIN 2"/>
    <property type="match status" value="1"/>
</dbReference>
<sequence length="551" mass="61564">MSENNKLLISNVNPAEDTSTNNEKKYEENYNLEDLSKIVLVNESVTPMQEINRAYETFKFGWFHVKLLIVTFFGCIASIQVTNSTAFLLPIAECDLNMNLKQKGLLTAMPYFGMFVSTIITGFLIDTFGRIIFLRIGFAGMFFFTLLSASSQTYEMLAAAKLCEGILFATALAAISALTSEFCHPTVRDRVMLFQSSYAALSQILGPAMAWGLLIQDWKYSFFDGRFVLNVWNFYLYAMSLWSLAAFLLYCTLPESPKFLVTQKRYEEAKNILIRIYTENTGKPADTFPYPHLFEKEMKEDDSEDAKAKRKIKVGERLLTGLKNLKPLIRRPLFNYLALIGAMQCVVLGVHNVNRLWFPQLSTIVEHYKFDDNNNLCGLLDVYTTTLKSKSALNVTSEVCVPHVSGSETYINSIIIGLICLLPYFISGAIVNKVGKKVLLFAGGLISIGSLLGLRWANSKALMVVLFSMNIAMTQTMKSLTQVFLIELVPTTMRALALSLVMMTARMGTLVGNVAFPILLAMGCAIPFYTMAGAMTCVVILAIFLPRGKQS</sequence>
<evidence type="ECO:0000256" key="8">
    <source>
        <dbReference type="SAM" id="Phobius"/>
    </source>
</evidence>
<evidence type="ECO:0000256" key="1">
    <source>
        <dbReference type="ARBA" id="ARBA00004141"/>
    </source>
</evidence>
<evidence type="ECO:0000313" key="11">
    <source>
        <dbReference type="Proteomes" id="UP001154114"/>
    </source>
</evidence>
<evidence type="ECO:0000256" key="5">
    <source>
        <dbReference type="ARBA" id="ARBA00022989"/>
    </source>
</evidence>
<evidence type="ECO:0000256" key="2">
    <source>
        <dbReference type="ARBA" id="ARBA00008335"/>
    </source>
</evidence>
<feature type="transmembrane region" description="Helical" evidence="8">
    <location>
        <begin position="104"/>
        <end position="125"/>
    </location>
</feature>
<comment type="subcellular location">
    <subcellularLocation>
        <location evidence="1">Membrane</location>
        <topology evidence="1">Multi-pass membrane protein</topology>
    </subcellularLocation>
</comment>
<evidence type="ECO:0000256" key="7">
    <source>
        <dbReference type="SAM" id="MobiDB-lite"/>
    </source>
</evidence>
<gene>
    <name evidence="10" type="ORF">CINC_LOCUS4641</name>
</gene>
<organism evidence="10 11">
    <name type="scientific">Chrysodeixis includens</name>
    <name type="common">Soybean looper</name>
    <name type="synonym">Pseudoplusia includens</name>
    <dbReference type="NCBI Taxonomy" id="689277"/>
    <lineage>
        <taxon>Eukaryota</taxon>
        <taxon>Metazoa</taxon>
        <taxon>Ecdysozoa</taxon>
        <taxon>Arthropoda</taxon>
        <taxon>Hexapoda</taxon>
        <taxon>Insecta</taxon>
        <taxon>Pterygota</taxon>
        <taxon>Neoptera</taxon>
        <taxon>Endopterygota</taxon>
        <taxon>Lepidoptera</taxon>
        <taxon>Glossata</taxon>
        <taxon>Ditrysia</taxon>
        <taxon>Noctuoidea</taxon>
        <taxon>Noctuidae</taxon>
        <taxon>Plusiinae</taxon>
        <taxon>Chrysodeixis</taxon>
    </lineage>
</organism>
<keyword evidence="6 8" id="KW-0472">Membrane</keyword>
<dbReference type="EMBL" id="LR824021">
    <property type="protein sequence ID" value="CAH0590054.1"/>
    <property type="molecule type" value="Genomic_DNA"/>
</dbReference>
<evidence type="ECO:0000256" key="4">
    <source>
        <dbReference type="ARBA" id="ARBA00022692"/>
    </source>
</evidence>
<feature type="compositionally biased region" description="Polar residues" evidence="7">
    <location>
        <begin position="1"/>
        <end position="20"/>
    </location>
</feature>
<dbReference type="SUPFAM" id="SSF103473">
    <property type="entry name" value="MFS general substrate transporter"/>
    <property type="match status" value="1"/>
</dbReference>
<dbReference type="AlphaFoldDB" id="A0A9P0BU64"/>
<feature type="domain" description="Major facilitator superfamily (MFS) profile" evidence="9">
    <location>
        <begin position="66"/>
        <end position="550"/>
    </location>
</feature>
<dbReference type="Proteomes" id="UP001154114">
    <property type="component" value="Chromosome 18"/>
</dbReference>
<evidence type="ECO:0000313" key="10">
    <source>
        <dbReference type="EMBL" id="CAH0590054.1"/>
    </source>
</evidence>
<dbReference type="OrthoDB" id="6133115at2759"/>
<proteinExistence type="inferred from homology"/>
<dbReference type="InterPro" id="IPR005828">
    <property type="entry name" value="MFS_sugar_transport-like"/>
</dbReference>
<dbReference type="InterPro" id="IPR036259">
    <property type="entry name" value="MFS_trans_sf"/>
</dbReference>
<evidence type="ECO:0000256" key="3">
    <source>
        <dbReference type="ARBA" id="ARBA00022448"/>
    </source>
</evidence>
<dbReference type="PANTHER" id="PTHR23511:SF36">
    <property type="entry name" value="EG:BACR7A4.13 PROTEIN-RELATED"/>
    <property type="match status" value="1"/>
</dbReference>
<feature type="transmembrane region" description="Helical" evidence="8">
    <location>
        <begin position="410"/>
        <end position="431"/>
    </location>
</feature>
<feature type="transmembrane region" description="Helical" evidence="8">
    <location>
        <begin position="67"/>
        <end position="92"/>
    </location>
</feature>
<dbReference type="GO" id="GO:0016020">
    <property type="term" value="C:membrane"/>
    <property type="evidence" value="ECO:0007669"/>
    <property type="project" value="UniProtKB-SubCell"/>
</dbReference>